<evidence type="ECO:0000313" key="1">
    <source>
        <dbReference type="EMBL" id="MBA2114255.1"/>
    </source>
</evidence>
<name>A0A7V8V3K1_9BACT</name>
<proteinExistence type="predicted"/>
<protein>
    <recommendedName>
        <fullName evidence="3">Ferredoxin</fullName>
    </recommendedName>
</protein>
<sequence>MSKFTHHIFVCNKCKPPKHLRDGKHDSAKLRAALKKEIKRLGLKAQVRANDSGCLDQCDDGQVVVIYPQAIWYGGVTEGDAERIIHETILAGKVLEDLQIPSERLGCGKVTKKMESESSSAPSPSS</sequence>
<reference evidence="1 2" key="1">
    <citation type="submission" date="2020-05" db="EMBL/GenBank/DDBJ databases">
        <title>Bremerella alba sp. nov., a novel planctomycete isolated from the surface of the macroalga Fucus spiralis.</title>
        <authorList>
            <person name="Godinho O."/>
            <person name="Botelho R."/>
            <person name="Albuquerque L."/>
            <person name="Wiegand S."/>
            <person name="Da Costa M.S."/>
            <person name="Lobo-Da-Cunha A."/>
            <person name="Jogler C."/>
            <person name="Lage O.M."/>
        </authorList>
    </citation>
    <scope>NUCLEOTIDE SEQUENCE [LARGE SCALE GENOMIC DNA]</scope>
    <source>
        <strain evidence="1 2">FF15</strain>
    </source>
</reference>
<dbReference type="AlphaFoldDB" id="A0A7V8V3K1"/>
<dbReference type="RefSeq" id="WP_207395720.1">
    <property type="nucleotide sequence ID" value="NZ_JABRWO010000003.1"/>
</dbReference>
<dbReference type="Proteomes" id="UP000551616">
    <property type="component" value="Unassembled WGS sequence"/>
</dbReference>
<organism evidence="1 2">
    <name type="scientific">Bremerella alba</name>
    <dbReference type="NCBI Taxonomy" id="980252"/>
    <lineage>
        <taxon>Bacteria</taxon>
        <taxon>Pseudomonadati</taxon>
        <taxon>Planctomycetota</taxon>
        <taxon>Planctomycetia</taxon>
        <taxon>Pirellulales</taxon>
        <taxon>Pirellulaceae</taxon>
        <taxon>Bremerella</taxon>
    </lineage>
</organism>
<dbReference type="Gene3D" id="3.40.30.10">
    <property type="entry name" value="Glutaredoxin"/>
    <property type="match status" value="1"/>
</dbReference>
<evidence type="ECO:0008006" key="3">
    <source>
        <dbReference type="Google" id="ProtNLM"/>
    </source>
</evidence>
<dbReference type="CDD" id="cd02980">
    <property type="entry name" value="TRX_Fd_family"/>
    <property type="match status" value="1"/>
</dbReference>
<dbReference type="EMBL" id="JABRWO010000003">
    <property type="protein sequence ID" value="MBA2114255.1"/>
    <property type="molecule type" value="Genomic_DNA"/>
</dbReference>
<dbReference type="InterPro" id="IPR036249">
    <property type="entry name" value="Thioredoxin-like_sf"/>
</dbReference>
<evidence type="ECO:0000313" key="2">
    <source>
        <dbReference type="Proteomes" id="UP000551616"/>
    </source>
</evidence>
<keyword evidence="2" id="KW-1185">Reference proteome</keyword>
<dbReference type="SUPFAM" id="SSF52833">
    <property type="entry name" value="Thioredoxin-like"/>
    <property type="match status" value="1"/>
</dbReference>
<accession>A0A7V8V3K1</accession>
<comment type="caution">
    <text evidence="1">The sequence shown here is derived from an EMBL/GenBank/DDBJ whole genome shotgun (WGS) entry which is preliminary data.</text>
</comment>
<gene>
    <name evidence="1" type="ORF">HOV93_14120</name>
</gene>